<feature type="region of interest" description="Disordered" evidence="1">
    <location>
        <begin position="134"/>
        <end position="162"/>
    </location>
</feature>
<dbReference type="WBParaSite" id="nRc.2.0.1.t10985-RA">
    <property type="protein sequence ID" value="nRc.2.0.1.t10985-RA"/>
    <property type="gene ID" value="nRc.2.0.1.g10985"/>
</dbReference>
<feature type="compositionally biased region" description="Polar residues" evidence="1">
    <location>
        <begin position="134"/>
        <end position="155"/>
    </location>
</feature>
<dbReference type="PANTHER" id="PTHR13950">
    <property type="entry name" value="RABCONNECTIN-RELATED"/>
    <property type="match status" value="1"/>
</dbReference>
<dbReference type="GO" id="GO:0007035">
    <property type="term" value="P:vacuolar acidification"/>
    <property type="evidence" value="ECO:0007669"/>
    <property type="project" value="TreeGrafter"/>
</dbReference>
<dbReference type="GO" id="GO:0043291">
    <property type="term" value="C:RAVE complex"/>
    <property type="evidence" value="ECO:0007669"/>
    <property type="project" value="TreeGrafter"/>
</dbReference>
<dbReference type="InterPro" id="IPR052208">
    <property type="entry name" value="DmX-like/RAVE_component"/>
</dbReference>
<evidence type="ECO:0000313" key="3">
    <source>
        <dbReference type="Proteomes" id="UP000887565"/>
    </source>
</evidence>
<dbReference type="Pfam" id="PF12234">
    <property type="entry name" value="Rav1p_C"/>
    <property type="match status" value="1"/>
</dbReference>
<sequence>MDAAVYYLAMKKKNVIMHLYRSARDNKMMDFFANDFTQDKWKKAALKNAFVLMGKQRFEHAVAFFLLGNAFEDALQVCVNNLNDLQLALVIVRLNEQNVEKQQMIIRKLLSKRILGLRIPDEKSSQSAFVSSYVTTNGDTPQNQSRHSSLASTNEMDNEASDDPFLRSSTDRFIQVAKSLENQVTPLERKLYFKTASVHFKTGCPLLALEVLCKLPKKMWPLLEETIAVQRKTSSRAVENVPKIFLASSSASPPQLFERPDSDLKLDIMAQQLKFIACLKIIMEELSTLASLNEVDGGQLRIQLYSWLEKEVDVLKYLCEYNVDFEEHLSETFKPENNNNNKQESNRAEDNPSKSPVLLHEALKFDRLNMNAKLNQSVRRRLWLGANQQLLRTLLSYCSLHSSQGVGLTSVRMEILLLLQELHQDPSRKSVLAAPLPVQSSFPLLAASVASIKTDIAGPLRYLHCQISDLLKSFCDLQCPPKFNEMSIKMSMFYMLSQGLSSCIYESLCDVDNLTLPKGFIAGHGYLLRRKRRKSSSFSDEYHVTSSPHKWPGTENLLACLSRERDEDVPNLLLLLAETWVAIYLALFAYSFCSYDSRWLYRLVAHPVDADTFAKVFGGGAEVKSSLGLASEHQETSDFGSTVSSQLSSDPSSTFPAMTALARTQTVNDPASLRARFNAKVFGVDLNKNTVAMAAATANRKQSLITTTKNHWVQPKMSIITHFMARPMSSTTVENVYNSDASQSDDDESDDEKTNDNIVDLIVEEEPVEETHSRSTTNENRKIIKRKENTMHADPDSFAWLLLRFAVVKQAIFRVNQFMAVCGFEVGGKN</sequence>
<dbReference type="AlphaFoldDB" id="A0A915I9Y3"/>
<dbReference type="Proteomes" id="UP000887565">
    <property type="component" value="Unplaced"/>
</dbReference>
<feature type="region of interest" description="Disordered" evidence="1">
    <location>
        <begin position="332"/>
        <end position="354"/>
    </location>
</feature>
<name>A0A915I9Y3_ROMCU</name>
<dbReference type="PANTHER" id="PTHR13950:SF9">
    <property type="entry name" value="RABCONNECTIN-3A"/>
    <property type="match status" value="1"/>
</dbReference>
<dbReference type="OMA" id="QTIYRWV"/>
<dbReference type="InterPro" id="IPR022033">
    <property type="entry name" value="Rav1p_C"/>
</dbReference>
<feature type="domain" description="RAVE complex protein Rav1 C-terminal" evidence="2">
    <location>
        <begin position="2"/>
        <end position="122"/>
    </location>
</feature>
<keyword evidence="3" id="KW-1185">Reference proteome</keyword>
<evidence type="ECO:0000313" key="4">
    <source>
        <dbReference type="WBParaSite" id="nRc.2.0.1.t10985-RA"/>
    </source>
</evidence>
<evidence type="ECO:0000256" key="1">
    <source>
        <dbReference type="SAM" id="MobiDB-lite"/>
    </source>
</evidence>
<evidence type="ECO:0000259" key="2">
    <source>
        <dbReference type="Pfam" id="PF12234"/>
    </source>
</evidence>
<protein>
    <submittedName>
        <fullName evidence="4">RAVE complex protein Rav1 C-terminal domain-containing protein</fullName>
    </submittedName>
</protein>
<proteinExistence type="predicted"/>
<accession>A0A915I9Y3</accession>
<organism evidence="3 4">
    <name type="scientific">Romanomermis culicivorax</name>
    <name type="common">Nematode worm</name>
    <dbReference type="NCBI Taxonomy" id="13658"/>
    <lineage>
        <taxon>Eukaryota</taxon>
        <taxon>Metazoa</taxon>
        <taxon>Ecdysozoa</taxon>
        <taxon>Nematoda</taxon>
        <taxon>Enoplea</taxon>
        <taxon>Dorylaimia</taxon>
        <taxon>Mermithida</taxon>
        <taxon>Mermithoidea</taxon>
        <taxon>Mermithidae</taxon>
        <taxon>Romanomermis</taxon>
    </lineage>
</organism>
<reference evidence="4" key="1">
    <citation type="submission" date="2022-11" db="UniProtKB">
        <authorList>
            <consortium name="WormBaseParasite"/>
        </authorList>
    </citation>
    <scope>IDENTIFICATION</scope>
</reference>